<dbReference type="AlphaFoldDB" id="A0AAV7P7L2"/>
<sequence>MLRHTQAHQLLQTARTQGLLRSGNLEIWMSADFSKETAYRRKAFLSFRTQLRRLEVKIGLFEPARMWITKNGESRNVYDPEELRRFLEGLPVHGNDRPPPSALAEPTPEY</sequence>
<protein>
    <submittedName>
        <fullName evidence="2">Uncharacterized protein</fullName>
    </submittedName>
</protein>
<proteinExistence type="predicted"/>
<comment type="caution">
    <text evidence="2">The sequence shown here is derived from an EMBL/GenBank/DDBJ whole genome shotgun (WGS) entry which is preliminary data.</text>
</comment>
<reference evidence="2" key="1">
    <citation type="journal article" date="2022" name="bioRxiv">
        <title>Sequencing and chromosome-scale assembly of the giantPleurodeles waltlgenome.</title>
        <authorList>
            <person name="Brown T."/>
            <person name="Elewa A."/>
            <person name="Iarovenko S."/>
            <person name="Subramanian E."/>
            <person name="Araus A.J."/>
            <person name="Petzold A."/>
            <person name="Susuki M."/>
            <person name="Suzuki K.-i.T."/>
            <person name="Hayashi T."/>
            <person name="Toyoda A."/>
            <person name="Oliveira C."/>
            <person name="Osipova E."/>
            <person name="Leigh N.D."/>
            <person name="Simon A."/>
            <person name="Yun M.H."/>
        </authorList>
    </citation>
    <scope>NUCLEOTIDE SEQUENCE</scope>
    <source>
        <strain evidence="2">20211129_DDA</strain>
        <tissue evidence="2">Liver</tissue>
    </source>
</reference>
<organism evidence="2 3">
    <name type="scientific">Pleurodeles waltl</name>
    <name type="common">Iberian ribbed newt</name>
    <dbReference type="NCBI Taxonomy" id="8319"/>
    <lineage>
        <taxon>Eukaryota</taxon>
        <taxon>Metazoa</taxon>
        <taxon>Chordata</taxon>
        <taxon>Craniata</taxon>
        <taxon>Vertebrata</taxon>
        <taxon>Euteleostomi</taxon>
        <taxon>Amphibia</taxon>
        <taxon>Batrachia</taxon>
        <taxon>Caudata</taxon>
        <taxon>Salamandroidea</taxon>
        <taxon>Salamandridae</taxon>
        <taxon>Pleurodelinae</taxon>
        <taxon>Pleurodeles</taxon>
    </lineage>
</organism>
<dbReference type="Gene3D" id="3.30.250.20">
    <property type="entry name" value="L1 transposable element, C-terminal domain"/>
    <property type="match status" value="1"/>
</dbReference>
<evidence type="ECO:0000256" key="1">
    <source>
        <dbReference type="SAM" id="MobiDB-lite"/>
    </source>
</evidence>
<keyword evidence="3" id="KW-1185">Reference proteome</keyword>
<gene>
    <name evidence="2" type="ORF">NDU88_002662</name>
</gene>
<name>A0AAV7P7L2_PLEWA</name>
<dbReference type="InterPro" id="IPR042566">
    <property type="entry name" value="L1_C"/>
</dbReference>
<evidence type="ECO:0000313" key="2">
    <source>
        <dbReference type="EMBL" id="KAJ1124201.1"/>
    </source>
</evidence>
<evidence type="ECO:0000313" key="3">
    <source>
        <dbReference type="Proteomes" id="UP001066276"/>
    </source>
</evidence>
<dbReference type="EMBL" id="JANPWB010000011">
    <property type="protein sequence ID" value="KAJ1124201.1"/>
    <property type="molecule type" value="Genomic_DNA"/>
</dbReference>
<accession>A0AAV7P7L2</accession>
<feature type="region of interest" description="Disordered" evidence="1">
    <location>
        <begin position="89"/>
        <end position="110"/>
    </location>
</feature>
<dbReference type="Proteomes" id="UP001066276">
    <property type="component" value="Chromosome 7"/>
</dbReference>